<dbReference type="Proteomes" id="UP000230842">
    <property type="component" value="Unassembled WGS sequence"/>
</dbReference>
<feature type="compositionally biased region" description="Acidic residues" evidence="1">
    <location>
        <begin position="617"/>
        <end position="629"/>
    </location>
</feature>
<evidence type="ECO:0000313" key="2">
    <source>
        <dbReference type="EMBL" id="PJJ56761.1"/>
    </source>
</evidence>
<dbReference type="OrthoDB" id="3808560at2"/>
<feature type="region of interest" description="Disordered" evidence="1">
    <location>
        <begin position="567"/>
        <end position="629"/>
    </location>
</feature>
<organism evidence="2 3">
    <name type="scientific">Mumia flava</name>
    <dbReference type="NCBI Taxonomy" id="1348852"/>
    <lineage>
        <taxon>Bacteria</taxon>
        <taxon>Bacillati</taxon>
        <taxon>Actinomycetota</taxon>
        <taxon>Actinomycetes</taxon>
        <taxon>Propionibacteriales</taxon>
        <taxon>Nocardioidaceae</taxon>
        <taxon>Mumia</taxon>
    </lineage>
</organism>
<keyword evidence="3" id="KW-1185">Reference proteome</keyword>
<feature type="region of interest" description="Disordered" evidence="1">
    <location>
        <begin position="122"/>
        <end position="141"/>
    </location>
</feature>
<feature type="compositionally biased region" description="Basic and acidic residues" evidence="1">
    <location>
        <begin position="567"/>
        <end position="589"/>
    </location>
</feature>
<dbReference type="EMBL" id="PGEZ01000001">
    <property type="protein sequence ID" value="PJJ56761.1"/>
    <property type="molecule type" value="Genomic_DNA"/>
</dbReference>
<sequence length="689" mass="74589">MVTSSSVEVASATADSDDGVFVRVGRDDVEVKRLAPEPVEHAALGRHEALFLRSFTRAEEADLISSVPPEDMVRAFARSVAEDPKTVVGRLETGITMLSTDIADVSVIRTVFSCFGVLPGDQPRGAATGGRPTQAPDPAEDSDIVEENLGLRALVFEDLDHLRRWCSDAIARSLVRAKKRGRPQEIAATGTRRPISVSMVLLQFEDGNPDQWVPMASDGISRLSVCLAGVLDLVDKDPTVAAKSIVDTLLPANALTSASRSNDLARRMQRQHHKQVEVYEDHVTEDGPDEEGIRLRQFLTLPADVYLLATDSETGEPHTMESAMQGVVSDTHTGVDGWAPEDQARHTVIRALTQMLENGDVTEAFYGLCTGRVDPDVVDDEIHPPEDEVDESKVLLRRAVSIMAVLGSQGMFGILKKGLREFGGHPRLTLDKVVEYIAPLVCEPWGTRKPITKAWNYGGPVLADLRYTTLVPKHPANYLDLVEVALDEDSSDDEVDAARLELALAGGTALLADGVLTTAVVGGSGGSKTKLDFRGAVNTTIDALTETDEGLTLLAIAANAFKPAQKAEKSRLPAVDMEREDRVQRDKAKQPVRVTEKQIASLAAEGDPTRATNKHDEDDDSSDEERTDEELLQELAAELPDAAAALLKDVEQVKHLRDQTGATTGLSEEDLDALHDVLTGTIKLIGKLQ</sequence>
<gene>
    <name evidence="2" type="ORF">CLV56_0972</name>
</gene>
<accession>A0A2M9BFQ2</accession>
<evidence type="ECO:0000313" key="3">
    <source>
        <dbReference type="Proteomes" id="UP000230842"/>
    </source>
</evidence>
<evidence type="ECO:0000256" key="1">
    <source>
        <dbReference type="SAM" id="MobiDB-lite"/>
    </source>
</evidence>
<comment type="caution">
    <text evidence="2">The sequence shown here is derived from an EMBL/GenBank/DDBJ whole genome shotgun (WGS) entry which is preliminary data.</text>
</comment>
<reference evidence="2 3" key="1">
    <citation type="submission" date="2017-11" db="EMBL/GenBank/DDBJ databases">
        <title>Genomic Encyclopedia of Archaeal and Bacterial Type Strains, Phase II (KMG-II): From Individual Species to Whole Genera.</title>
        <authorList>
            <person name="Goeker M."/>
        </authorList>
    </citation>
    <scope>NUCLEOTIDE SEQUENCE [LARGE SCALE GENOMIC DNA]</scope>
    <source>
        <strain evidence="2 3">DSM 27763</strain>
    </source>
</reference>
<name>A0A2M9BFQ2_9ACTN</name>
<proteinExistence type="predicted"/>
<dbReference type="AlphaFoldDB" id="A0A2M9BFQ2"/>
<protein>
    <submittedName>
        <fullName evidence="2">Uncharacterized protein</fullName>
    </submittedName>
</protein>
<dbReference type="RefSeq" id="WP_100414469.1">
    <property type="nucleotide sequence ID" value="NZ_PGEZ01000001.1"/>
</dbReference>